<organism evidence="1 2">
    <name type="scientific">Setaria viridis</name>
    <name type="common">Green bristlegrass</name>
    <name type="synonym">Setaria italica subsp. viridis</name>
    <dbReference type="NCBI Taxonomy" id="4556"/>
    <lineage>
        <taxon>Eukaryota</taxon>
        <taxon>Viridiplantae</taxon>
        <taxon>Streptophyta</taxon>
        <taxon>Embryophyta</taxon>
        <taxon>Tracheophyta</taxon>
        <taxon>Spermatophyta</taxon>
        <taxon>Magnoliopsida</taxon>
        <taxon>Liliopsida</taxon>
        <taxon>Poales</taxon>
        <taxon>Poaceae</taxon>
        <taxon>PACMAD clade</taxon>
        <taxon>Panicoideae</taxon>
        <taxon>Panicodae</taxon>
        <taxon>Paniceae</taxon>
        <taxon>Cenchrinae</taxon>
        <taxon>Setaria</taxon>
    </lineage>
</organism>
<dbReference type="Gramene" id="TKV98230">
    <property type="protein sequence ID" value="TKV98230"/>
    <property type="gene ID" value="SEVIR_9G545266v2"/>
</dbReference>
<proteinExistence type="predicted"/>
<dbReference type="EMBL" id="CM016560">
    <property type="protein sequence ID" value="TKV98230.1"/>
    <property type="molecule type" value="Genomic_DNA"/>
</dbReference>
<keyword evidence="2" id="KW-1185">Reference proteome</keyword>
<name>A0A4U6T8M9_SETVI</name>
<dbReference type="Proteomes" id="UP000298652">
    <property type="component" value="Chromosome 9"/>
</dbReference>
<gene>
    <name evidence="1" type="ORF">SEVIR_9G545266v2</name>
</gene>
<evidence type="ECO:0000313" key="1">
    <source>
        <dbReference type="EMBL" id="TKV98230.1"/>
    </source>
</evidence>
<sequence>MRQALSWVLSCLFSPCPPVNVCSMQSGPFS</sequence>
<reference evidence="1" key="1">
    <citation type="submission" date="2019-03" db="EMBL/GenBank/DDBJ databases">
        <title>WGS assembly of Setaria viridis.</title>
        <authorList>
            <person name="Huang P."/>
            <person name="Jenkins J."/>
            <person name="Grimwood J."/>
            <person name="Barry K."/>
            <person name="Healey A."/>
            <person name="Mamidi S."/>
            <person name="Sreedasyam A."/>
            <person name="Shu S."/>
            <person name="Feldman M."/>
            <person name="Wu J."/>
            <person name="Yu Y."/>
            <person name="Chen C."/>
            <person name="Johnson J."/>
            <person name="Rokhsar D."/>
            <person name="Baxter I."/>
            <person name="Schmutz J."/>
            <person name="Brutnell T."/>
            <person name="Kellogg E."/>
        </authorList>
    </citation>
    <scope>NUCLEOTIDE SEQUENCE [LARGE SCALE GENOMIC DNA]</scope>
</reference>
<accession>A0A4U6T8M9</accession>
<protein>
    <submittedName>
        <fullName evidence="1">Uncharacterized protein</fullName>
    </submittedName>
</protein>
<evidence type="ECO:0000313" key="2">
    <source>
        <dbReference type="Proteomes" id="UP000298652"/>
    </source>
</evidence>
<dbReference type="AlphaFoldDB" id="A0A4U6T8M9"/>